<sequence>MNTKKHGICLTCAHFSKCALKHEKRAPIGIQYCEEYQTVCLEPVVVTYEKPKKMKQPPSGILGLCSNCVHYSYCSFPKPEAGIWHCEDYQ</sequence>
<organism evidence="1">
    <name type="scientific">hydrocarbon metagenome</name>
    <dbReference type="NCBI Taxonomy" id="938273"/>
    <lineage>
        <taxon>unclassified sequences</taxon>
        <taxon>metagenomes</taxon>
        <taxon>ecological metagenomes</taxon>
    </lineage>
</organism>
<name>A0A0W8FSR6_9ZZZZ</name>
<accession>A0A0W8FSR6</accession>
<gene>
    <name evidence="1" type="ORF">ASZ90_006242</name>
</gene>
<dbReference type="AlphaFoldDB" id="A0A0W8FSR6"/>
<dbReference type="EMBL" id="LNQE01000876">
    <property type="protein sequence ID" value="KUG23944.1"/>
    <property type="molecule type" value="Genomic_DNA"/>
</dbReference>
<comment type="caution">
    <text evidence="1">The sequence shown here is derived from an EMBL/GenBank/DDBJ whole genome shotgun (WGS) entry which is preliminary data.</text>
</comment>
<protein>
    <submittedName>
        <fullName evidence="1">Uncharacterized protein</fullName>
    </submittedName>
</protein>
<evidence type="ECO:0000313" key="1">
    <source>
        <dbReference type="EMBL" id="KUG23944.1"/>
    </source>
</evidence>
<proteinExistence type="predicted"/>
<reference evidence="1" key="1">
    <citation type="journal article" date="2015" name="Proc. Natl. Acad. Sci. U.S.A.">
        <title>Networks of energetic and metabolic interactions define dynamics in microbial communities.</title>
        <authorList>
            <person name="Embree M."/>
            <person name="Liu J.K."/>
            <person name="Al-Bassam M.M."/>
            <person name="Zengler K."/>
        </authorList>
    </citation>
    <scope>NUCLEOTIDE SEQUENCE</scope>
</reference>